<gene>
    <name evidence="1" type="primary">Acey_s0969.g3247</name>
    <name evidence="1" type="ORF">Y032_0969g3247</name>
</gene>
<dbReference type="AlphaFoldDB" id="A0A016W9Y9"/>
<sequence length="68" mass="7602">MNLSQRHSAGNTCLSSHMLISIILSQNISNSPTKLEKHQNWSDLLRQLRSAACTVDTFDSTIKKGIFL</sequence>
<reference evidence="2" key="1">
    <citation type="journal article" date="2015" name="Nat. Genet.">
        <title>The genome and transcriptome of the zoonotic hookworm Ancylostoma ceylanicum identify infection-specific gene families.</title>
        <authorList>
            <person name="Schwarz E.M."/>
            <person name="Hu Y."/>
            <person name="Antoshechkin I."/>
            <person name="Miller M.M."/>
            <person name="Sternberg P.W."/>
            <person name="Aroian R.V."/>
        </authorList>
    </citation>
    <scope>NUCLEOTIDE SEQUENCE</scope>
    <source>
        <strain evidence="2">HY135</strain>
    </source>
</reference>
<proteinExistence type="predicted"/>
<name>A0A016W9Y9_9BILA</name>
<accession>A0A016W9Y9</accession>
<keyword evidence="2" id="KW-1185">Reference proteome</keyword>
<dbReference type="EMBL" id="JARK01000569">
    <property type="protein sequence ID" value="EYC35848.1"/>
    <property type="molecule type" value="Genomic_DNA"/>
</dbReference>
<comment type="caution">
    <text evidence="1">The sequence shown here is derived from an EMBL/GenBank/DDBJ whole genome shotgun (WGS) entry which is preliminary data.</text>
</comment>
<dbReference type="Proteomes" id="UP000024635">
    <property type="component" value="Unassembled WGS sequence"/>
</dbReference>
<evidence type="ECO:0000313" key="1">
    <source>
        <dbReference type="EMBL" id="EYC35848.1"/>
    </source>
</evidence>
<organism evidence="1 2">
    <name type="scientific">Ancylostoma ceylanicum</name>
    <dbReference type="NCBI Taxonomy" id="53326"/>
    <lineage>
        <taxon>Eukaryota</taxon>
        <taxon>Metazoa</taxon>
        <taxon>Ecdysozoa</taxon>
        <taxon>Nematoda</taxon>
        <taxon>Chromadorea</taxon>
        <taxon>Rhabditida</taxon>
        <taxon>Rhabditina</taxon>
        <taxon>Rhabditomorpha</taxon>
        <taxon>Strongyloidea</taxon>
        <taxon>Ancylostomatidae</taxon>
        <taxon>Ancylostomatinae</taxon>
        <taxon>Ancylostoma</taxon>
    </lineage>
</organism>
<protein>
    <submittedName>
        <fullName evidence="1">Uncharacterized protein</fullName>
    </submittedName>
</protein>
<evidence type="ECO:0000313" key="2">
    <source>
        <dbReference type="Proteomes" id="UP000024635"/>
    </source>
</evidence>